<dbReference type="EMBL" id="LSSN01000377">
    <property type="protein sequence ID" value="OMJ24266.1"/>
    <property type="molecule type" value="Genomic_DNA"/>
</dbReference>
<accession>A0A1R1YC75</accession>
<evidence type="ECO:0000313" key="2">
    <source>
        <dbReference type="Proteomes" id="UP000187283"/>
    </source>
</evidence>
<proteinExistence type="predicted"/>
<dbReference type="Proteomes" id="UP000187283">
    <property type="component" value="Unassembled WGS sequence"/>
</dbReference>
<organism evidence="1 2">
    <name type="scientific">Smittium culicis</name>
    <dbReference type="NCBI Taxonomy" id="133412"/>
    <lineage>
        <taxon>Eukaryota</taxon>
        <taxon>Fungi</taxon>
        <taxon>Fungi incertae sedis</taxon>
        <taxon>Zoopagomycota</taxon>
        <taxon>Kickxellomycotina</taxon>
        <taxon>Harpellomycetes</taxon>
        <taxon>Harpellales</taxon>
        <taxon>Legeriomycetaceae</taxon>
        <taxon>Smittium</taxon>
    </lineage>
</organism>
<reference evidence="1 2" key="1">
    <citation type="submission" date="2017-01" db="EMBL/GenBank/DDBJ databases">
        <authorList>
            <person name="Mah S.A."/>
            <person name="Swanson W.J."/>
            <person name="Moy G.W."/>
            <person name="Vacquier V.D."/>
        </authorList>
    </citation>
    <scope>NUCLEOTIDE SEQUENCE [LARGE SCALE GENOMIC DNA]</scope>
    <source>
        <strain evidence="1 2">GSMNP</strain>
    </source>
</reference>
<keyword evidence="2" id="KW-1185">Reference proteome</keyword>
<comment type="caution">
    <text evidence="1">The sequence shown here is derived from an EMBL/GenBank/DDBJ whole genome shotgun (WGS) entry which is preliminary data.</text>
</comment>
<evidence type="ECO:0000313" key="1">
    <source>
        <dbReference type="EMBL" id="OMJ24266.1"/>
    </source>
</evidence>
<dbReference type="AlphaFoldDB" id="A0A1R1YC75"/>
<gene>
    <name evidence="1" type="ORF">AYI70_g1701</name>
</gene>
<name>A0A1R1YC75_9FUNG</name>
<protein>
    <submittedName>
        <fullName evidence="1">Uncharacterized protein</fullName>
    </submittedName>
</protein>
<sequence length="172" mass="19420">MFTERWLNVENAQVDSAGYSSANSKTQQKSLQNFVGSYSNDLITDKNSHSYKHYKQSNVDNRCLSINFNENSQIISNRQINHEKDYYSLNDSDTDPNKPVIDTINHSSRIDSNSNANNILASHSYGSDHGKIDHSLSLECNRGENTTRNDITNADTSPETSKVSIRFILNPE</sequence>